<dbReference type="AlphaFoldDB" id="A0AAC9I629"/>
<name>A0AAC9I629_9FLAO</name>
<evidence type="ECO:0000259" key="1">
    <source>
        <dbReference type="Pfam" id="PF00391"/>
    </source>
</evidence>
<dbReference type="PANTHER" id="PTHR43615:SF1">
    <property type="entry name" value="PPDK_N DOMAIN-CONTAINING PROTEIN"/>
    <property type="match status" value="1"/>
</dbReference>
<accession>A0AAC9I629</accession>
<evidence type="ECO:0000313" key="3">
    <source>
        <dbReference type="EMBL" id="AOW10365.1"/>
    </source>
</evidence>
<sequence length="816" mass="92641">MYILNLNHKISENLSGAKAFHLSKMMRAGYPVPKGFVILANAFKDFSGDKTTLSPEFKDKLKGELNAIGADKYMVRSSAIGEDSVDNSFAGQLSSFISSFEQDEIIENIYKCWNSYSNENVKTYQDKTGKKLNGMAVIVQTLIEPDYAGVTFTRNPSNEAEMLIEFVEGHAEKLVSGEVIPESFTILADFKNTSSKTKIPFEDGLKHAKTLENFYGFPLDIEWAIKDETFHIVQARPITTNAKSKKMYWSNTNVNENYPDALTPLLYSIARDSYYNYFKNLSKLFLIPEVKISELESSYANVIGAFGCKMYYNMSSIHEIISASPFSETLSKSFNNFVGYAESNKNENNVGIVNKLKFIREVYRFNSQLEKTVSEFETLVLNYSKKADFAISFNDLRLCFHGFIEIRMHSWYKASLADFFAMLYHGVLGKYCRKFYGDEADGIHNKLIQAIPELISSIPIVLIYKIKISLRNNPVVYEKFKNLNPLDFLDWLNESSNESEIKYLINDYIQNWGYRCSGELMLTTKNYSEEPEKFIELLKQYDTLPDSDPEKLIASKLEERNSIIKDFKNKIYSKNGIFFLLSFVQIGVLNLLIKLASKGISARERVRLKQALVYFKFKQIINKTGVEFQKRNFLNMADDILYLRYQEIAELFSSSDMLSGNIDERIKNVKLEFEKNRSVVFPDDFSSNLGEYPDAEKLRKQNKTATDSGNSIQGLSVCGGIIKGRAKVLASVMEASKLQMGDILVTRQTDPGWVVVFPLISGLIVERGGMLSHGAIVSREFGIPAIVGVENATVKIKDNDLILLNADTGEITFINE</sequence>
<dbReference type="InterPro" id="IPR002192">
    <property type="entry name" value="PPDK_AMP/ATP-bd"/>
</dbReference>
<organism evidence="3 4">
    <name type="scientific">Flavobacterium gilvum</name>
    <dbReference type="NCBI Taxonomy" id="1492737"/>
    <lineage>
        <taxon>Bacteria</taxon>
        <taxon>Pseudomonadati</taxon>
        <taxon>Bacteroidota</taxon>
        <taxon>Flavobacteriia</taxon>
        <taxon>Flavobacteriales</taxon>
        <taxon>Flavobacteriaceae</taxon>
        <taxon>Flavobacterium</taxon>
    </lineage>
</organism>
<feature type="domain" description="Pyruvate phosphate dikinase AMP/ATP-binding" evidence="2">
    <location>
        <begin position="207"/>
        <end position="246"/>
    </location>
</feature>
<dbReference type="Gene3D" id="3.50.30.10">
    <property type="entry name" value="Phosphohistidine domain"/>
    <property type="match status" value="1"/>
</dbReference>
<proteinExistence type="predicted"/>
<feature type="domain" description="Pyruvate phosphate dikinase AMP/ATP-binding" evidence="2">
    <location>
        <begin position="51"/>
        <end position="189"/>
    </location>
</feature>
<dbReference type="Proteomes" id="UP000175968">
    <property type="component" value="Chromosome"/>
</dbReference>
<dbReference type="InterPro" id="IPR013815">
    <property type="entry name" value="ATP_grasp_subdomain_1"/>
</dbReference>
<dbReference type="Gene3D" id="3.30.1490.20">
    <property type="entry name" value="ATP-grasp fold, A domain"/>
    <property type="match status" value="2"/>
</dbReference>
<evidence type="ECO:0000259" key="2">
    <source>
        <dbReference type="Pfam" id="PF01326"/>
    </source>
</evidence>
<evidence type="ECO:0000313" key="4">
    <source>
        <dbReference type="Proteomes" id="UP000175968"/>
    </source>
</evidence>
<feature type="domain" description="PEP-utilising enzyme mobile" evidence="1">
    <location>
        <begin position="739"/>
        <end position="809"/>
    </location>
</feature>
<dbReference type="SUPFAM" id="SSF52009">
    <property type="entry name" value="Phosphohistidine domain"/>
    <property type="match status" value="1"/>
</dbReference>
<evidence type="ECO:0008006" key="5">
    <source>
        <dbReference type="Google" id="ProtNLM"/>
    </source>
</evidence>
<dbReference type="RefSeq" id="WP_035633990.1">
    <property type="nucleotide sequence ID" value="NZ_CP017479.1"/>
</dbReference>
<dbReference type="InterPro" id="IPR008279">
    <property type="entry name" value="PEP-util_enz_mobile_dom"/>
</dbReference>
<protein>
    <recommendedName>
        <fullName evidence="5">Phosphoenolpyruvate synthase</fullName>
    </recommendedName>
</protein>
<dbReference type="GO" id="GO:0005524">
    <property type="term" value="F:ATP binding"/>
    <property type="evidence" value="ECO:0007669"/>
    <property type="project" value="InterPro"/>
</dbReference>
<keyword evidence="4" id="KW-1185">Reference proteome</keyword>
<gene>
    <name evidence="3" type="ORF">EM308_13105</name>
</gene>
<dbReference type="KEGG" id="fgl:EM308_13105"/>
<dbReference type="PANTHER" id="PTHR43615">
    <property type="entry name" value="PHOSPHOENOLPYRUVATE SYNTHASE-RELATED"/>
    <property type="match status" value="1"/>
</dbReference>
<dbReference type="Gene3D" id="3.30.470.20">
    <property type="entry name" value="ATP-grasp fold, B domain"/>
    <property type="match status" value="2"/>
</dbReference>
<dbReference type="GO" id="GO:0016301">
    <property type="term" value="F:kinase activity"/>
    <property type="evidence" value="ECO:0007669"/>
    <property type="project" value="InterPro"/>
</dbReference>
<dbReference type="SUPFAM" id="SSF56059">
    <property type="entry name" value="Glutathione synthetase ATP-binding domain-like"/>
    <property type="match status" value="1"/>
</dbReference>
<dbReference type="Pfam" id="PF00391">
    <property type="entry name" value="PEP-utilizers"/>
    <property type="match status" value="1"/>
</dbReference>
<dbReference type="EMBL" id="CP017479">
    <property type="protein sequence ID" value="AOW10365.1"/>
    <property type="molecule type" value="Genomic_DNA"/>
</dbReference>
<dbReference type="InterPro" id="IPR051549">
    <property type="entry name" value="PEP_Utilizing_Enz"/>
</dbReference>
<reference evidence="3 4" key="1">
    <citation type="submission" date="2016-10" db="EMBL/GenBank/DDBJ databases">
        <title>Flavobacterium gilvum sp. nov., isolated from stream water.</title>
        <authorList>
            <person name="Shin S.-K."/>
            <person name="Cho Y.-J."/>
            <person name="Yi H."/>
        </authorList>
    </citation>
    <scope>NUCLEOTIDE SEQUENCE [LARGE SCALE GENOMIC DNA]</scope>
    <source>
        <strain evidence="3 4">EM1308</strain>
    </source>
</reference>
<dbReference type="InterPro" id="IPR036637">
    <property type="entry name" value="Phosphohistidine_dom_sf"/>
</dbReference>
<dbReference type="Pfam" id="PF01326">
    <property type="entry name" value="PPDK_N"/>
    <property type="match status" value="2"/>
</dbReference>